<comment type="caution">
    <text evidence="2">The sequence shown here is derived from an EMBL/GenBank/DDBJ whole genome shotgun (WGS) entry which is preliminary data.</text>
</comment>
<feature type="region of interest" description="Disordered" evidence="1">
    <location>
        <begin position="106"/>
        <end position="161"/>
    </location>
</feature>
<proteinExistence type="predicted"/>
<protein>
    <recommendedName>
        <fullName evidence="4">EF-hand domain-containing protein</fullName>
    </recommendedName>
</protein>
<dbReference type="Gene3D" id="1.10.238.10">
    <property type="entry name" value="EF-hand"/>
    <property type="match status" value="1"/>
</dbReference>
<dbReference type="EMBL" id="JBIMZQ010000016">
    <property type="protein sequence ID" value="KAL3666773.1"/>
    <property type="molecule type" value="Genomic_DNA"/>
</dbReference>
<dbReference type="InterPro" id="IPR011992">
    <property type="entry name" value="EF-hand-dom_pair"/>
</dbReference>
<dbReference type="SUPFAM" id="SSF47473">
    <property type="entry name" value="EF-hand"/>
    <property type="match status" value="1"/>
</dbReference>
<evidence type="ECO:0000313" key="3">
    <source>
        <dbReference type="Proteomes" id="UP001632037"/>
    </source>
</evidence>
<accession>A0ABD3FJ39</accession>
<feature type="region of interest" description="Disordered" evidence="1">
    <location>
        <begin position="1"/>
        <end position="20"/>
    </location>
</feature>
<feature type="compositionally biased region" description="Low complexity" evidence="1">
    <location>
        <begin position="9"/>
        <end position="20"/>
    </location>
</feature>
<evidence type="ECO:0000313" key="2">
    <source>
        <dbReference type="EMBL" id="KAL3666773.1"/>
    </source>
</evidence>
<evidence type="ECO:0000256" key="1">
    <source>
        <dbReference type="SAM" id="MobiDB-lite"/>
    </source>
</evidence>
<sequence>MALDRRNNASKAAASSQQFASIQERRVMKKVAQPEHAYTGCVPYTPADDESDGVPKKKNAPILGYRGHLRRDEDRVGTTFTQGLAVASRPAEPVSSTKARLPINQPRHVRFAEDKPPQPKPPKAGKAGMSPRSGYGRFDNASEYGNFAAPPKADMSPRSGYGEFENASGYGAFAAPPQGDTGMSPRSGYGAFDNASGYGAFAAPPGMSPRSGYGAFDNASGYGAFAAPPEGMSPRSGYGEFDNASGYGAFAAPPGQKGYGVVGNAAQLTEGMSPRSGYGAFDNASGYGAFAAPPDPSTRKPDPSHVYQNRELGARTPSDAVLQAKYQQAIYRVGGEQTALRLWISVGQAIWQRYISRTELLQAVKRSFEKHERANHGFMNKAQLKEALRDLGCVFTDDQITALFGMHDKQCTGTVPMSELLPALIEKL</sequence>
<evidence type="ECO:0008006" key="4">
    <source>
        <dbReference type="Google" id="ProtNLM"/>
    </source>
</evidence>
<gene>
    <name evidence="2" type="ORF">V7S43_008394</name>
</gene>
<reference evidence="2 3" key="1">
    <citation type="submission" date="2024-09" db="EMBL/GenBank/DDBJ databases">
        <title>Genome sequencing and assembly of Phytophthora oleae, isolate VK10A, causative agent of rot of olive drupes.</title>
        <authorList>
            <person name="Conti Taguali S."/>
            <person name="Riolo M."/>
            <person name="La Spada F."/>
            <person name="Cacciola S.O."/>
            <person name="Dionisio G."/>
        </authorList>
    </citation>
    <scope>NUCLEOTIDE SEQUENCE [LARGE SCALE GENOMIC DNA]</scope>
    <source>
        <strain evidence="2 3">VK10A</strain>
    </source>
</reference>
<name>A0ABD3FJ39_9STRA</name>
<organism evidence="2 3">
    <name type="scientific">Phytophthora oleae</name>
    <dbReference type="NCBI Taxonomy" id="2107226"/>
    <lineage>
        <taxon>Eukaryota</taxon>
        <taxon>Sar</taxon>
        <taxon>Stramenopiles</taxon>
        <taxon>Oomycota</taxon>
        <taxon>Peronosporomycetes</taxon>
        <taxon>Peronosporales</taxon>
        <taxon>Peronosporaceae</taxon>
        <taxon>Phytophthora</taxon>
    </lineage>
</organism>
<feature type="region of interest" description="Disordered" evidence="1">
    <location>
        <begin position="35"/>
        <end position="60"/>
    </location>
</feature>
<dbReference type="Proteomes" id="UP001632037">
    <property type="component" value="Unassembled WGS sequence"/>
</dbReference>
<keyword evidence="3" id="KW-1185">Reference proteome</keyword>
<dbReference type="AlphaFoldDB" id="A0ABD3FJ39"/>